<feature type="domain" description="CCHC-type" evidence="13">
    <location>
        <begin position="285"/>
        <end position="300"/>
    </location>
</feature>
<evidence type="ECO:0000256" key="4">
    <source>
        <dbReference type="ARBA" id="ARBA00022692"/>
    </source>
</evidence>
<evidence type="ECO:0000256" key="5">
    <source>
        <dbReference type="ARBA" id="ARBA00022737"/>
    </source>
</evidence>
<dbReference type="Gene3D" id="4.10.60.10">
    <property type="entry name" value="Zinc finger, CCHC-type"/>
    <property type="match status" value="4"/>
</dbReference>
<accession>A0A8J2X0L9</accession>
<keyword evidence="7" id="KW-0496">Mitochondrion</keyword>
<sequence length="417" mass="45289">MASDGEGSRYDLPLWCSVASGTVGGACAVVVGYPFETIKVRLQTGATQRMWSQLFAGMGAPLATVTPQWAVMYAAYYNVQKYLGDKELGPVARGAVSGAACGFAVSFCAVPVDVVKINAQKMHVSAYESMRTLYKQRGLRFVAHGGVATILHLTLSQMAFFATYEFVLDRWERPPAHAPAVAGGLSGLVEWTLFMATDTVKTRVQAAAPGASYVNAWRTLWRSEGPRGFYRGYGPVVLRAVPVNATSFFVIEAANRRIREFRERRWGAMEIIHDVDQPRQETRTCRICNEVGHLARNCPQAPPREETRKCHICGEVGHIARYCPENTGDGGARRETRKCHVCGEVGHLARNCPNAEDGGDYDGGEGGGGRRRKGAGGRRCFNCGQVGHLSADCDLPAGNTACYNCGQQGHKSSECPN</sequence>
<comment type="subcellular location">
    <subcellularLocation>
        <location evidence="1">Mitochondrion membrane</location>
        <topology evidence="1">Multi-pass membrane protein</topology>
    </subcellularLocation>
</comment>
<organism evidence="14 15">
    <name type="scientific">Pelagomonas calceolata</name>
    <dbReference type="NCBI Taxonomy" id="35677"/>
    <lineage>
        <taxon>Eukaryota</taxon>
        <taxon>Sar</taxon>
        <taxon>Stramenopiles</taxon>
        <taxon>Ochrophyta</taxon>
        <taxon>Pelagophyceae</taxon>
        <taxon>Pelagomonadales</taxon>
        <taxon>Pelagomonadaceae</taxon>
        <taxon>Pelagomonas</taxon>
    </lineage>
</organism>
<gene>
    <name evidence="14" type="ORF">PECAL_4P09860</name>
</gene>
<evidence type="ECO:0000256" key="12">
    <source>
        <dbReference type="SAM" id="Phobius"/>
    </source>
</evidence>
<keyword evidence="3 11" id="KW-0813">Transport</keyword>
<feature type="domain" description="CCHC-type" evidence="13">
    <location>
        <begin position="308"/>
        <end position="325"/>
    </location>
</feature>
<keyword evidence="9" id="KW-0479">Metal-binding</keyword>
<feature type="domain" description="CCHC-type" evidence="13">
    <location>
        <begin position="337"/>
        <end position="354"/>
    </location>
</feature>
<keyword evidence="9" id="KW-0862">Zinc</keyword>
<evidence type="ECO:0000256" key="9">
    <source>
        <dbReference type="PROSITE-ProRule" id="PRU00047"/>
    </source>
</evidence>
<evidence type="ECO:0000256" key="2">
    <source>
        <dbReference type="ARBA" id="ARBA00006375"/>
    </source>
</evidence>
<dbReference type="Gene3D" id="1.50.40.10">
    <property type="entry name" value="Mitochondrial carrier domain"/>
    <property type="match status" value="2"/>
</dbReference>
<dbReference type="PROSITE" id="PS50920">
    <property type="entry name" value="SOLCAR"/>
    <property type="match status" value="2"/>
</dbReference>
<keyword evidence="9" id="KW-0863">Zinc-finger</keyword>
<evidence type="ECO:0000256" key="1">
    <source>
        <dbReference type="ARBA" id="ARBA00004225"/>
    </source>
</evidence>
<dbReference type="Pfam" id="PF00098">
    <property type="entry name" value="zf-CCHC"/>
    <property type="match status" value="5"/>
</dbReference>
<dbReference type="InterPro" id="IPR018108">
    <property type="entry name" value="MCP_transmembrane"/>
</dbReference>
<evidence type="ECO:0000256" key="10">
    <source>
        <dbReference type="PROSITE-ProRule" id="PRU00282"/>
    </source>
</evidence>
<keyword evidence="6 12" id="KW-1133">Transmembrane helix</keyword>
<dbReference type="GO" id="GO:0022857">
    <property type="term" value="F:transmembrane transporter activity"/>
    <property type="evidence" value="ECO:0007669"/>
    <property type="project" value="TreeGrafter"/>
</dbReference>
<dbReference type="SMART" id="SM00343">
    <property type="entry name" value="ZnF_C2HC"/>
    <property type="match status" value="5"/>
</dbReference>
<dbReference type="PANTHER" id="PTHR45624:SF10">
    <property type="entry name" value="SLC (SOLUTE CARRIER) HOMOLOG"/>
    <property type="match status" value="1"/>
</dbReference>
<dbReference type="InterPro" id="IPR036875">
    <property type="entry name" value="Znf_CCHC_sf"/>
</dbReference>
<comment type="caution">
    <text evidence="14">The sequence shown here is derived from an EMBL/GenBank/DDBJ whole genome shotgun (WGS) entry which is preliminary data.</text>
</comment>
<dbReference type="PROSITE" id="PS50158">
    <property type="entry name" value="ZF_CCHC"/>
    <property type="match status" value="5"/>
</dbReference>
<dbReference type="SUPFAM" id="SSF103506">
    <property type="entry name" value="Mitochondrial carrier"/>
    <property type="match status" value="1"/>
</dbReference>
<dbReference type="AlphaFoldDB" id="A0A8J2X0L9"/>
<evidence type="ECO:0000256" key="11">
    <source>
        <dbReference type="RuleBase" id="RU000488"/>
    </source>
</evidence>
<dbReference type="Pfam" id="PF00153">
    <property type="entry name" value="Mito_carr"/>
    <property type="match status" value="3"/>
</dbReference>
<dbReference type="EMBL" id="CAKKNE010000004">
    <property type="protein sequence ID" value="CAH0373750.1"/>
    <property type="molecule type" value="Genomic_DNA"/>
</dbReference>
<dbReference type="InterPro" id="IPR050567">
    <property type="entry name" value="Mitochondrial_Carrier"/>
</dbReference>
<reference evidence="14" key="1">
    <citation type="submission" date="2021-11" db="EMBL/GenBank/DDBJ databases">
        <authorList>
            <consortium name="Genoscope - CEA"/>
            <person name="William W."/>
        </authorList>
    </citation>
    <scope>NUCLEOTIDE SEQUENCE</scope>
</reference>
<evidence type="ECO:0000313" key="15">
    <source>
        <dbReference type="Proteomes" id="UP000789595"/>
    </source>
</evidence>
<proteinExistence type="inferred from homology"/>
<dbReference type="SUPFAM" id="SSF57756">
    <property type="entry name" value="Retrovirus zinc finger-like domains"/>
    <property type="match status" value="3"/>
</dbReference>
<name>A0A8J2X0L9_9STRA</name>
<evidence type="ECO:0000259" key="13">
    <source>
        <dbReference type="PROSITE" id="PS50158"/>
    </source>
</evidence>
<dbReference type="InterPro" id="IPR001878">
    <property type="entry name" value="Znf_CCHC"/>
</dbReference>
<evidence type="ECO:0000256" key="6">
    <source>
        <dbReference type="ARBA" id="ARBA00022989"/>
    </source>
</evidence>
<evidence type="ECO:0000256" key="8">
    <source>
        <dbReference type="ARBA" id="ARBA00023136"/>
    </source>
</evidence>
<dbReference type="InterPro" id="IPR023395">
    <property type="entry name" value="MCP_dom_sf"/>
</dbReference>
<dbReference type="GO" id="GO:0031966">
    <property type="term" value="C:mitochondrial membrane"/>
    <property type="evidence" value="ECO:0007669"/>
    <property type="project" value="UniProtKB-SubCell"/>
</dbReference>
<protein>
    <recommendedName>
        <fullName evidence="13">CCHC-type domain-containing protein</fullName>
    </recommendedName>
</protein>
<feature type="domain" description="CCHC-type" evidence="13">
    <location>
        <begin position="402"/>
        <end position="417"/>
    </location>
</feature>
<dbReference type="PANTHER" id="PTHR45624">
    <property type="entry name" value="MITOCHONDRIAL BASIC AMINO ACIDS TRANSPORTER-RELATED"/>
    <property type="match status" value="1"/>
</dbReference>
<evidence type="ECO:0000313" key="14">
    <source>
        <dbReference type="EMBL" id="CAH0373750.1"/>
    </source>
</evidence>
<feature type="transmembrane region" description="Helical" evidence="12">
    <location>
        <begin position="138"/>
        <end position="164"/>
    </location>
</feature>
<feature type="transmembrane region" description="Helical" evidence="12">
    <location>
        <begin position="96"/>
        <end position="117"/>
    </location>
</feature>
<evidence type="ECO:0000256" key="3">
    <source>
        <dbReference type="ARBA" id="ARBA00022448"/>
    </source>
</evidence>
<keyword evidence="15" id="KW-1185">Reference proteome</keyword>
<feature type="transmembrane region" description="Helical" evidence="12">
    <location>
        <begin position="54"/>
        <end position="76"/>
    </location>
</feature>
<feature type="repeat" description="Solcar" evidence="10">
    <location>
        <begin position="89"/>
        <end position="170"/>
    </location>
</feature>
<evidence type="ECO:0000256" key="7">
    <source>
        <dbReference type="ARBA" id="ARBA00023128"/>
    </source>
</evidence>
<dbReference type="Proteomes" id="UP000789595">
    <property type="component" value="Unassembled WGS sequence"/>
</dbReference>
<dbReference type="GO" id="GO:0003676">
    <property type="term" value="F:nucleic acid binding"/>
    <property type="evidence" value="ECO:0007669"/>
    <property type="project" value="InterPro"/>
</dbReference>
<keyword evidence="4 10" id="KW-0812">Transmembrane</keyword>
<feature type="repeat" description="Solcar" evidence="10">
    <location>
        <begin position="174"/>
        <end position="257"/>
    </location>
</feature>
<dbReference type="OrthoDB" id="193856at2759"/>
<feature type="domain" description="CCHC-type" evidence="13">
    <location>
        <begin position="378"/>
        <end position="393"/>
    </location>
</feature>
<keyword evidence="8 10" id="KW-0472">Membrane</keyword>
<keyword evidence="5" id="KW-0677">Repeat</keyword>
<feature type="transmembrane region" description="Helical" evidence="12">
    <location>
        <begin position="12"/>
        <end position="33"/>
    </location>
</feature>
<comment type="similarity">
    <text evidence="2 11">Belongs to the mitochondrial carrier (TC 2.A.29) family.</text>
</comment>
<dbReference type="GO" id="GO:0008270">
    <property type="term" value="F:zinc ion binding"/>
    <property type="evidence" value="ECO:0007669"/>
    <property type="project" value="UniProtKB-KW"/>
</dbReference>